<organism evidence="2 3">
    <name type="scientific">Chelatococcus asaccharovorans</name>
    <dbReference type="NCBI Taxonomy" id="28210"/>
    <lineage>
        <taxon>Bacteria</taxon>
        <taxon>Pseudomonadati</taxon>
        <taxon>Pseudomonadota</taxon>
        <taxon>Alphaproteobacteria</taxon>
        <taxon>Hyphomicrobiales</taxon>
        <taxon>Chelatococcaceae</taxon>
        <taxon>Chelatococcus</taxon>
    </lineage>
</organism>
<evidence type="ECO:0000256" key="1">
    <source>
        <dbReference type="SAM" id="MobiDB-lite"/>
    </source>
</evidence>
<keyword evidence="3" id="KW-1185">Reference proteome</keyword>
<dbReference type="Proteomes" id="UP000248021">
    <property type="component" value="Unassembled WGS sequence"/>
</dbReference>
<reference evidence="2 3" key="1">
    <citation type="submission" date="2018-05" db="EMBL/GenBank/DDBJ databases">
        <title>Genomic Encyclopedia of Type Strains, Phase IV (KMG-IV): sequencing the most valuable type-strain genomes for metagenomic binning, comparative biology and taxonomic classification.</title>
        <authorList>
            <person name="Goeker M."/>
        </authorList>
    </citation>
    <scope>NUCLEOTIDE SEQUENCE [LARGE SCALE GENOMIC DNA]</scope>
    <source>
        <strain evidence="2 3">DSM 6462</strain>
    </source>
</reference>
<evidence type="ECO:0000313" key="2">
    <source>
        <dbReference type="EMBL" id="PXW50938.1"/>
    </source>
</evidence>
<dbReference type="RefSeq" id="WP_146227611.1">
    <property type="nucleotide sequence ID" value="NZ_JAHBRY010000004.1"/>
</dbReference>
<sequence length="101" mass="11451">MATEIVKNSNSTDRGTPSDPPSAQEAQRRFSLKLQGYYHRLTEECNRSGEIQALSVQVRRAGGLVLLRRLEMSIWTTMCNTSFFRRNRGLKIGPILVQITP</sequence>
<feature type="region of interest" description="Disordered" evidence="1">
    <location>
        <begin position="1"/>
        <end position="26"/>
    </location>
</feature>
<dbReference type="EMBL" id="QJJK01000022">
    <property type="protein sequence ID" value="PXW50938.1"/>
    <property type="molecule type" value="Genomic_DNA"/>
</dbReference>
<evidence type="ECO:0000313" key="3">
    <source>
        <dbReference type="Proteomes" id="UP000248021"/>
    </source>
</evidence>
<gene>
    <name evidence="2" type="ORF">C7450_12249</name>
</gene>
<accession>A0A2V3TSG2</accession>
<protein>
    <submittedName>
        <fullName evidence="2">Uncharacterized protein</fullName>
    </submittedName>
</protein>
<feature type="compositionally biased region" description="Polar residues" evidence="1">
    <location>
        <begin position="1"/>
        <end position="15"/>
    </location>
</feature>
<proteinExistence type="predicted"/>
<dbReference type="AlphaFoldDB" id="A0A2V3TSG2"/>
<name>A0A2V3TSG2_9HYPH</name>
<comment type="caution">
    <text evidence="2">The sequence shown here is derived from an EMBL/GenBank/DDBJ whole genome shotgun (WGS) entry which is preliminary data.</text>
</comment>